<dbReference type="KEGG" id="dgo:DGo_CA1881"/>
<evidence type="ECO:0000313" key="2">
    <source>
        <dbReference type="EMBL" id="AFD25808.1"/>
    </source>
</evidence>
<feature type="region of interest" description="Disordered" evidence="1">
    <location>
        <begin position="1"/>
        <end position="28"/>
    </location>
</feature>
<name>H8GX79_DEIGI</name>
<evidence type="ECO:0000256" key="1">
    <source>
        <dbReference type="SAM" id="MobiDB-lite"/>
    </source>
</evidence>
<accession>H8GX79</accession>
<dbReference type="EMBL" id="CP002191">
    <property type="protein sequence ID" value="AFD25808.1"/>
    <property type="molecule type" value="Genomic_DNA"/>
</dbReference>
<dbReference type="RefSeq" id="WP_014685291.1">
    <property type="nucleotide sequence ID" value="NC_017790.1"/>
</dbReference>
<organism evidence="2 3">
    <name type="scientific">Deinococcus gobiensis (strain DSM 21396 / JCM 16679 / CGMCC 1.7299 / I-0)</name>
    <dbReference type="NCBI Taxonomy" id="745776"/>
    <lineage>
        <taxon>Bacteria</taxon>
        <taxon>Thermotogati</taxon>
        <taxon>Deinococcota</taxon>
        <taxon>Deinococci</taxon>
        <taxon>Deinococcales</taxon>
        <taxon>Deinococcaceae</taxon>
        <taxon>Deinococcus</taxon>
    </lineage>
</organism>
<proteinExistence type="predicted"/>
<dbReference type="PATRIC" id="fig|745776.4.peg.1931"/>
<dbReference type="AlphaFoldDB" id="H8GX79"/>
<dbReference type="Proteomes" id="UP000007575">
    <property type="component" value="Chromosome"/>
</dbReference>
<dbReference type="HOGENOM" id="CLU_1188382_0_0_0"/>
<protein>
    <submittedName>
        <fullName evidence="2">Uncharacterized protein</fullName>
    </submittedName>
</protein>
<evidence type="ECO:0000313" key="3">
    <source>
        <dbReference type="Proteomes" id="UP000007575"/>
    </source>
</evidence>
<gene>
    <name evidence="2" type="ordered locus">DGo_CA1881</name>
</gene>
<feature type="compositionally biased region" description="Low complexity" evidence="1">
    <location>
        <begin position="1"/>
        <end position="27"/>
    </location>
</feature>
<sequence length="233" mass="25397">MLNDVAQPAAAPARPAPQARKAAPFPKGSAPRAATRWCDGCGADQAFLIPDHAGHYECVTCATQRLHHELAEAQLIEALSPIIGIWVAQWRAAGMPLEEIDEVVKHCTGADMNDEYQDRHRLNHLRRLGMVYREAAAPPEPDPARIIANPAELPLIERRHADVGPLGRTAFFTAGDKEQVHVMPGVGAVILTLEGGTRAVIYMENKYQAGFRCPPELWPTVAAHLKYLPEGAA</sequence>
<dbReference type="STRING" id="745776.DGo_CA1881"/>
<reference evidence="2 3" key="1">
    <citation type="journal article" date="2012" name="PLoS ONE">
        <title>Genome sequence and transcriptome analysis of the radioresistant bacterium Deinococcus gobiensis: insights into the extreme environmental adaptations.</title>
        <authorList>
            <person name="Yuan M."/>
            <person name="Chen M."/>
            <person name="Zhang W."/>
            <person name="Lu W."/>
            <person name="Wang J."/>
            <person name="Yang M."/>
            <person name="Zhao P."/>
            <person name="Tang R."/>
            <person name="Li X."/>
            <person name="Hao Y."/>
            <person name="Zhou Z."/>
            <person name="Zhan Y."/>
            <person name="Yu H."/>
            <person name="Teng C."/>
            <person name="Yan Y."/>
            <person name="Ping S."/>
            <person name="Wang Y."/>
            <person name="Lin M."/>
        </authorList>
    </citation>
    <scope>NUCLEOTIDE SEQUENCE [LARGE SCALE GENOMIC DNA]</scope>
    <source>
        <strain evidence="2 3">I-0</strain>
    </source>
</reference>
<keyword evidence="3" id="KW-1185">Reference proteome</keyword>